<keyword evidence="1" id="KW-1133">Transmembrane helix</keyword>
<dbReference type="EMBL" id="CAUJNA010002458">
    <property type="protein sequence ID" value="CAJ1393031.1"/>
    <property type="molecule type" value="Genomic_DNA"/>
</dbReference>
<gene>
    <name evidence="2" type="ORF">EVOR1521_LOCUS17981</name>
</gene>
<evidence type="ECO:0000313" key="2">
    <source>
        <dbReference type="EMBL" id="CAJ1393031.1"/>
    </source>
</evidence>
<evidence type="ECO:0000313" key="3">
    <source>
        <dbReference type="Proteomes" id="UP001178507"/>
    </source>
</evidence>
<sequence>MWKRIQNHCKALTLELMDAKGYDIAYAPCICVNRILMRKTPMVEELMRDWLHWCGKAEVIGPLPNPTPHPLALFHTPEQAILAILVRKLVLAGQLPRGWPFYSYKPESRKLRLAELEQWPMGFLMRCRRRAAAVVFFLQHAVMAFVYPSSHSFWKLFPRADARYLLRFALRGFLMCLMPLPRP</sequence>
<proteinExistence type="predicted"/>
<reference evidence="2" key="1">
    <citation type="submission" date="2023-08" db="EMBL/GenBank/DDBJ databases">
        <authorList>
            <person name="Chen Y."/>
            <person name="Shah S."/>
            <person name="Dougan E. K."/>
            <person name="Thang M."/>
            <person name="Chan C."/>
        </authorList>
    </citation>
    <scope>NUCLEOTIDE SEQUENCE</scope>
</reference>
<protein>
    <submittedName>
        <fullName evidence="2">Uncharacterized protein</fullName>
    </submittedName>
</protein>
<evidence type="ECO:0000256" key="1">
    <source>
        <dbReference type="SAM" id="Phobius"/>
    </source>
</evidence>
<comment type="caution">
    <text evidence="2">The sequence shown here is derived from an EMBL/GenBank/DDBJ whole genome shotgun (WGS) entry which is preliminary data.</text>
</comment>
<accession>A0AA36ISX1</accession>
<keyword evidence="1" id="KW-0812">Transmembrane</keyword>
<keyword evidence="1" id="KW-0472">Membrane</keyword>
<feature type="transmembrane region" description="Helical" evidence="1">
    <location>
        <begin position="131"/>
        <end position="150"/>
    </location>
</feature>
<organism evidence="2 3">
    <name type="scientific">Effrenium voratum</name>
    <dbReference type="NCBI Taxonomy" id="2562239"/>
    <lineage>
        <taxon>Eukaryota</taxon>
        <taxon>Sar</taxon>
        <taxon>Alveolata</taxon>
        <taxon>Dinophyceae</taxon>
        <taxon>Suessiales</taxon>
        <taxon>Symbiodiniaceae</taxon>
        <taxon>Effrenium</taxon>
    </lineage>
</organism>
<name>A0AA36ISX1_9DINO</name>
<keyword evidence="3" id="KW-1185">Reference proteome</keyword>
<dbReference type="Proteomes" id="UP001178507">
    <property type="component" value="Unassembled WGS sequence"/>
</dbReference>
<dbReference type="AlphaFoldDB" id="A0AA36ISX1"/>